<comment type="caution">
    <text evidence="1">The sequence shown here is derived from an EMBL/GenBank/DDBJ whole genome shotgun (WGS) entry which is preliminary data.</text>
</comment>
<dbReference type="EMBL" id="JPWB01000006">
    <property type="protein sequence ID" value="RCK21098.1"/>
    <property type="molecule type" value="Genomic_DNA"/>
</dbReference>
<dbReference type="RefSeq" id="WP_062954020.1">
    <property type="nucleotide sequence ID" value="NZ_JPWB01000006.1"/>
</dbReference>
<dbReference type="Proteomes" id="UP000253061">
    <property type="component" value="Unassembled WGS sequence"/>
</dbReference>
<gene>
    <name evidence="1" type="ORF">TH6_15175</name>
</gene>
<sequence length="129" mass="13872">MATKKQSIVPTITLEGRDKKGERFVYLAGKSVEVLASEAKDLIDKKQAVAASDLEVSAQPSAPVVEPDPDIATVDQIFAVMENVAEEDFTADGRPKVEALEKLTGLEVTAKRRDAAWEKFVAAENAAGK</sequence>
<proteinExistence type="predicted"/>
<dbReference type="AlphaFoldDB" id="A0A367V7B7"/>
<name>A0A367V7B7_9PROT</name>
<organism evidence="1 2">
    <name type="scientific">Thalassospira profundimaris</name>
    <dbReference type="NCBI Taxonomy" id="502049"/>
    <lineage>
        <taxon>Bacteria</taxon>
        <taxon>Pseudomonadati</taxon>
        <taxon>Pseudomonadota</taxon>
        <taxon>Alphaproteobacteria</taxon>
        <taxon>Rhodospirillales</taxon>
        <taxon>Thalassospiraceae</taxon>
        <taxon>Thalassospira</taxon>
    </lineage>
</organism>
<evidence type="ECO:0008006" key="3">
    <source>
        <dbReference type="Google" id="ProtNLM"/>
    </source>
</evidence>
<evidence type="ECO:0000313" key="2">
    <source>
        <dbReference type="Proteomes" id="UP000253061"/>
    </source>
</evidence>
<accession>A0A367V7B7</accession>
<reference evidence="1 2" key="1">
    <citation type="submission" date="2014-07" db="EMBL/GenBank/DDBJ databases">
        <title>Draft genome sequence of Thalassospira profundimaris R8-17.</title>
        <authorList>
            <person name="Lai Q."/>
            <person name="Shao Z."/>
        </authorList>
    </citation>
    <scope>NUCLEOTIDE SEQUENCE [LARGE SCALE GENOMIC DNA]</scope>
    <source>
        <strain evidence="1 2">R8-17</strain>
    </source>
</reference>
<evidence type="ECO:0000313" key="1">
    <source>
        <dbReference type="EMBL" id="RCK21098.1"/>
    </source>
</evidence>
<protein>
    <recommendedName>
        <fullName evidence="3">Mu-like prophage FluMu N-terminal domain-containing protein</fullName>
    </recommendedName>
</protein>